<evidence type="ECO:0000313" key="1">
    <source>
        <dbReference type="EMBL" id="CUU56351.1"/>
    </source>
</evidence>
<name>A0A0S4QMR4_9ACTN</name>
<dbReference type="Proteomes" id="UP000198802">
    <property type="component" value="Unassembled WGS sequence"/>
</dbReference>
<sequence length="73" mass="7922">MSQSSVPRRHLPTSPFKAPVIVPTPEFAEGDRVVHDAFGLGRVTRVEGPHAVLVDFGSSQKRIASPFEGMSHL</sequence>
<dbReference type="RefSeq" id="WP_091276432.1">
    <property type="nucleotide sequence ID" value="NZ_FAOZ01000007.1"/>
</dbReference>
<gene>
    <name evidence="1" type="ORF">Ga0074812_107235</name>
</gene>
<dbReference type="EMBL" id="FAOZ01000007">
    <property type="protein sequence ID" value="CUU56351.1"/>
    <property type="molecule type" value="Genomic_DNA"/>
</dbReference>
<dbReference type="AlphaFoldDB" id="A0A0S4QMR4"/>
<proteinExistence type="predicted"/>
<protein>
    <submittedName>
        <fullName evidence="1">Uncharacterized protein</fullName>
    </submittedName>
</protein>
<keyword evidence="2" id="KW-1185">Reference proteome</keyword>
<reference evidence="2" key="1">
    <citation type="submission" date="2015-11" db="EMBL/GenBank/DDBJ databases">
        <authorList>
            <person name="Varghese N."/>
        </authorList>
    </citation>
    <scope>NUCLEOTIDE SEQUENCE [LARGE SCALE GENOMIC DNA]</scope>
    <source>
        <strain evidence="2">DSM 45899</strain>
    </source>
</reference>
<organism evidence="1 2">
    <name type="scientific">Parafrankia irregularis</name>
    <dbReference type="NCBI Taxonomy" id="795642"/>
    <lineage>
        <taxon>Bacteria</taxon>
        <taxon>Bacillati</taxon>
        <taxon>Actinomycetota</taxon>
        <taxon>Actinomycetes</taxon>
        <taxon>Frankiales</taxon>
        <taxon>Frankiaceae</taxon>
        <taxon>Parafrankia</taxon>
    </lineage>
</organism>
<evidence type="ECO:0000313" key="2">
    <source>
        <dbReference type="Proteomes" id="UP000198802"/>
    </source>
</evidence>
<accession>A0A0S4QMR4</accession>